<dbReference type="EMBL" id="NKXO01000023">
    <property type="protein sequence ID" value="PKQ68609.1"/>
    <property type="molecule type" value="Genomic_DNA"/>
</dbReference>
<evidence type="ECO:0000313" key="3">
    <source>
        <dbReference type="Proteomes" id="UP000233387"/>
    </source>
</evidence>
<comment type="caution">
    <text evidence="2">The sequence shown here is derived from an EMBL/GenBank/DDBJ whole genome shotgun (WGS) entry which is preliminary data.</text>
</comment>
<evidence type="ECO:0000313" key="2">
    <source>
        <dbReference type="EMBL" id="PKQ68609.1"/>
    </source>
</evidence>
<protein>
    <submittedName>
        <fullName evidence="2">Por secretion system C-terminal sorting domain</fullName>
    </submittedName>
</protein>
<name>A0A2N3IE85_9BACT</name>
<dbReference type="OrthoDB" id="5500612at2"/>
<dbReference type="InterPro" id="IPR026444">
    <property type="entry name" value="Secre_tail"/>
</dbReference>
<keyword evidence="3" id="KW-1185">Reference proteome</keyword>
<dbReference type="Proteomes" id="UP000233387">
    <property type="component" value="Unassembled WGS sequence"/>
</dbReference>
<dbReference type="AlphaFoldDB" id="A0A2N3IE85"/>
<gene>
    <name evidence="2" type="ORF">Rain11_1587</name>
</gene>
<proteinExistence type="predicted"/>
<evidence type="ECO:0000259" key="1">
    <source>
        <dbReference type="Pfam" id="PF18962"/>
    </source>
</evidence>
<dbReference type="RefSeq" id="WP_101358856.1">
    <property type="nucleotide sequence ID" value="NZ_NKXO01000023.1"/>
</dbReference>
<organism evidence="2 3">
    <name type="scientific">Raineya orbicola</name>
    <dbReference type="NCBI Taxonomy" id="2016530"/>
    <lineage>
        <taxon>Bacteria</taxon>
        <taxon>Pseudomonadati</taxon>
        <taxon>Bacteroidota</taxon>
        <taxon>Cytophagia</taxon>
        <taxon>Cytophagales</taxon>
        <taxon>Raineyaceae</taxon>
        <taxon>Raineya</taxon>
    </lineage>
</organism>
<dbReference type="Pfam" id="PF18962">
    <property type="entry name" value="Por_Secre_tail"/>
    <property type="match status" value="1"/>
</dbReference>
<sequence length="1017" mass="105948">MKQNFYTKIFYLLLLFWVVGERAMGQIFTEEFNYGASNGALTTVGSANWTEQTAGSPNVQYDASGSLSFGSYPTNAGKATFSNTGQDIYRQFTDVTSGTLYAGFIMKITAVNTTGDYFAHFSNNGTFFHARLFARTKTGGYELGLAKGGSGGTTAVYNASSTTLTLGTNYFVVLKYDFGTNATDVADDVASVFVFSSSVPLTEPGTPEVTATAGTGTLTELRRFAIRQGTAANAPSGEVDYIRVGTTWADVTSAAATPTLTVSPASLSGFTTTVGSASSSQTYTLSGSSLTPASGNITVTAPANFEVSTDNSTFSASLNVAYNSGTLSATTIYVRIAASAPAGPVSGNVANAGGGATTQNVAVSGTVNPLTPALTVTPASLSGFSTSSGTPSGSQTYTLSGSSLTPASGNITVTAPANFEVSTDNSTFSASLNVAYNSGTLSATTIYVRIAASAPVGPVSGNVANAGGGATTQNVAVSGTVSAPFTPVYEPFAGTGNLNGQNGWNVHNGTPNQVQRIAGNLNYSGLETATGNKIQMLSTQSEDLNKGFTSLTSGVVYSSFVMRVSDVSKFQTNTNIGTYFLHFAEEAGTTFTTFNFVARVHIRQGSAANTYQLGVLSKGGGTPTAANIYGSSPQDLAINTNYFVVIKYDFATQNSSIFINPVPGSPEPTPTFISTFGTSTPTDIESICIRNSNTSGVGTGDIEIDELRVGITWAQVTPPNTSPVINVNPASLNPFSTNTNTASAVQDYIVSASNLTSNLVITAPAGFEIKRSTDATYASSVTLVPTSGNVPNTTINVRLAASNTNAKILIANITNTSGTLTENVAVRGVVNATLANFPDTPKDQLATPQTYTFSAVGLSENLVVTNNDNQNYSLSKDGTNFVSTLTFTPAEVNNNNVTISVRFEPKSDVNGLKPVNLQHSANALTAIVSTEGKQLAPLSIADELAAQTIVFPNPASKFIQVQTSGAYQITLQDVTGRKVGEFISNETINVEKLPNGLYFLQFSNENVRFVKRLIIQK</sequence>
<dbReference type="NCBIfam" id="TIGR04183">
    <property type="entry name" value="Por_Secre_tail"/>
    <property type="match status" value="1"/>
</dbReference>
<reference evidence="2 3" key="1">
    <citation type="submission" date="2017-06" db="EMBL/GenBank/DDBJ databases">
        <title>Raineya orbicola gen. nov., sp. nov. a slightly thermophilic bacterium of the phylum Bacteroidetes and the description of Raineyaceae fam. nov.</title>
        <authorList>
            <person name="Albuquerque L."/>
            <person name="Polonia A.R.M."/>
            <person name="Barroso C."/>
            <person name="Froufe H.J.C."/>
            <person name="Lage O."/>
            <person name="Lobo-Da-Cunha A."/>
            <person name="Egas C."/>
            <person name="Da Costa M.S."/>
        </authorList>
    </citation>
    <scope>NUCLEOTIDE SEQUENCE [LARGE SCALE GENOMIC DNA]</scope>
    <source>
        <strain evidence="2 3">SPSPC-11</strain>
    </source>
</reference>
<accession>A0A2N3IE85</accession>
<feature type="domain" description="Secretion system C-terminal sorting" evidence="1">
    <location>
        <begin position="950"/>
        <end position="1015"/>
    </location>
</feature>